<dbReference type="EMBL" id="VSSQ01078129">
    <property type="protein sequence ID" value="MPN28020.1"/>
    <property type="molecule type" value="Genomic_DNA"/>
</dbReference>
<accession>A0A645GP82</accession>
<reference evidence="1" key="1">
    <citation type="submission" date="2019-08" db="EMBL/GenBank/DDBJ databases">
        <authorList>
            <person name="Kucharzyk K."/>
            <person name="Murdoch R.W."/>
            <person name="Higgins S."/>
            <person name="Loffler F."/>
        </authorList>
    </citation>
    <scope>NUCLEOTIDE SEQUENCE</scope>
</reference>
<protein>
    <submittedName>
        <fullName evidence="1">Uncharacterized protein</fullName>
    </submittedName>
</protein>
<gene>
    <name evidence="1" type="ORF">SDC9_175457</name>
</gene>
<name>A0A645GP82_9ZZZZ</name>
<organism evidence="1">
    <name type="scientific">bioreactor metagenome</name>
    <dbReference type="NCBI Taxonomy" id="1076179"/>
    <lineage>
        <taxon>unclassified sequences</taxon>
        <taxon>metagenomes</taxon>
        <taxon>ecological metagenomes</taxon>
    </lineage>
</organism>
<proteinExistence type="predicted"/>
<dbReference type="AlphaFoldDB" id="A0A645GP82"/>
<evidence type="ECO:0000313" key="1">
    <source>
        <dbReference type="EMBL" id="MPN28020.1"/>
    </source>
</evidence>
<comment type="caution">
    <text evidence="1">The sequence shown here is derived from an EMBL/GenBank/DDBJ whole genome shotgun (WGS) entry which is preliminary data.</text>
</comment>
<sequence length="95" mass="10503">MRIYEYEDGTFLDGICVNAYPLPLNGQVNIVYRTDTGKICGIGTIHNALGTTQFETGTNAIYAEISTDIDVTQMDFQLEIQTPYQPVVPEATPEP</sequence>